<dbReference type="EMBL" id="KN818914">
    <property type="protein sequence ID" value="KIL54147.1"/>
    <property type="molecule type" value="Genomic_DNA"/>
</dbReference>
<dbReference type="Proteomes" id="UP000054549">
    <property type="component" value="Unassembled WGS sequence"/>
</dbReference>
<dbReference type="InParanoid" id="A0A0C2VZ79"/>
<gene>
    <name evidence="2" type="ORF">M378DRAFT_53248</name>
</gene>
<accession>A0A0C2VZ79</accession>
<reference evidence="2 3" key="1">
    <citation type="submission" date="2014-04" db="EMBL/GenBank/DDBJ databases">
        <title>Evolutionary Origins and Diversification of the Mycorrhizal Mutualists.</title>
        <authorList>
            <consortium name="DOE Joint Genome Institute"/>
            <consortium name="Mycorrhizal Genomics Consortium"/>
            <person name="Kohler A."/>
            <person name="Kuo A."/>
            <person name="Nagy L.G."/>
            <person name="Floudas D."/>
            <person name="Copeland A."/>
            <person name="Barry K.W."/>
            <person name="Cichocki N."/>
            <person name="Veneault-Fourrey C."/>
            <person name="LaButti K."/>
            <person name="Lindquist E.A."/>
            <person name="Lipzen A."/>
            <person name="Lundell T."/>
            <person name="Morin E."/>
            <person name="Murat C."/>
            <person name="Riley R."/>
            <person name="Ohm R."/>
            <person name="Sun H."/>
            <person name="Tunlid A."/>
            <person name="Henrissat B."/>
            <person name="Grigoriev I.V."/>
            <person name="Hibbett D.S."/>
            <person name="Martin F."/>
        </authorList>
    </citation>
    <scope>NUCLEOTIDE SEQUENCE [LARGE SCALE GENOMIC DNA]</scope>
    <source>
        <strain evidence="2 3">Koide BX008</strain>
    </source>
</reference>
<keyword evidence="1" id="KW-0812">Transmembrane</keyword>
<evidence type="ECO:0000313" key="2">
    <source>
        <dbReference type="EMBL" id="KIL54147.1"/>
    </source>
</evidence>
<dbReference type="HOGENOM" id="CLU_3001860_0_0_1"/>
<dbReference type="AlphaFoldDB" id="A0A0C2VZ79"/>
<proteinExistence type="predicted"/>
<dbReference type="OrthoDB" id="2669721at2759"/>
<keyword evidence="1" id="KW-0472">Membrane</keyword>
<keyword evidence="1" id="KW-1133">Transmembrane helix</keyword>
<dbReference type="STRING" id="946122.A0A0C2VZ79"/>
<keyword evidence="3" id="KW-1185">Reference proteome</keyword>
<feature type="transmembrane region" description="Helical" evidence="1">
    <location>
        <begin position="29"/>
        <end position="47"/>
    </location>
</feature>
<evidence type="ECO:0000256" key="1">
    <source>
        <dbReference type="SAM" id="Phobius"/>
    </source>
</evidence>
<sequence>YLPASFDRLPRDPAKKINSGYKAIEWLNYFWVLGPALFWVVLPRTLWMHYCKLVSGI</sequence>
<protein>
    <submittedName>
        <fullName evidence="2">Uncharacterized protein</fullName>
    </submittedName>
</protein>
<feature type="non-terminal residue" evidence="2">
    <location>
        <position position="57"/>
    </location>
</feature>
<name>A0A0C2VZ79_AMAMK</name>
<organism evidence="2 3">
    <name type="scientific">Amanita muscaria (strain Koide BX008)</name>
    <dbReference type="NCBI Taxonomy" id="946122"/>
    <lineage>
        <taxon>Eukaryota</taxon>
        <taxon>Fungi</taxon>
        <taxon>Dikarya</taxon>
        <taxon>Basidiomycota</taxon>
        <taxon>Agaricomycotina</taxon>
        <taxon>Agaricomycetes</taxon>
        <taxon>Agaricomycetidae</taxon>
        <taxon>Agaricales</taxon>
        <taxon>Pluteineae</taxon>
        <taxon>Amanitaceae</taxon>
        <taxon>Amanita</taxon>
    </lineage>
</organism>
<evidence type="ECO:0000313" key="3">
    <source>
        <dbReference type="Proteomes" id="UP000054549"/>
    </source>
</evidence>
<feature type="non-terminal residue" evidence="2">
    <location>
        <position position="1"/>
    </location>
</feature>